<dbReference type="Proteomes" id="UP001146120">
    <property type="component" value="Unassembled WGS sequence"/>
</dbReference>
<keyword evidence="1" id="KW-1133">Transmembrane helix</keyword>
<gene>
    <name evidence="2" type="ORF">N0F65_001551</name>
</gene>
<evidence type="ECO:0000256" key="1">
    <source>
        <dbReference type="SAM" id="Phobius"/>
    </source>
</evidence>
<comment type="caution">
    <text evidence="2">The sequence shown here is derived from an EMBL/GenBank/DDBJ whole genome shotgun (WGS) entry which is preliminary data.</text>
</comment>
<name>A0AAV2YII6_9STRA</name>
<evidence type="ECO:0000313" key="2">
    <source>
        <dbReference type="EMBL" id="DAZ93366.1"/>
    </source>
</evidence>
<keyword evidence="3" id="KW-1185">Reference proteome</keyword>
<feature type="transmembrane region" description="Helical" evidence="1">
    <location>
        <begin position="6"/>
        <end position="24"/>
    </location>
</feature>
<evidence type="ECO:0000313" key="3">
    <source>
        <dbReference type="Proteomes" id="UP001146120"/>
    </source>
</evidence>
<keyword evidence="1" id="KW-0812">Transmembrane</keyword>
<dbReference type="InterPro" id="IPR029063">
    <property type="entry name" value="SAM-dependent_MTases_sf"/>
</dbReference>
<reference evidence="2" key="1">
    <citation type="submission" date="2022-11" db="EMBL/GenBank/DDBJ databases">
        <authorList>
            <person name="Morgan W.R."/>
            <person name="Tartar A."/>
        </authorList>
    </citation>
    <scope>NUCLEOTIDE SEQUENCE</scope>
    <source>
        <strain evidence="2">ARSEF 373</strain>
    </source>
</reference>
<reference evidence="2" key="2">
    <citation type="journal article" date="2023" name="Microbiol Resour">
        <title>Decontamination and Annotation of the Draft Genome Sequence of the Oomycete Lagenidium giganteum ARSEF 373.</title>
        <authorList>
            <person name="Morgan W.R."/>
            <person name="Tartar A."/>
        </authorList>
    </citation>
    <scope>NUCLEOTIDE SEQUENCE</scope>
    <source>
        <strain evidence="2">ARSEF 373</strain>
    </source>
</reference>
<sequence length="105" mass="11651">MKRAVGLKQGVAVGVSALAAYIALRMLRARVYDALIVRLTTEWYSEVLKRLPLDCELLDVGIGTGTALANNEDPVRTKNIRVDGVDDDGDYIRRCRAIMMQRGLD</sequence>
<evidence type="ECO:0008006" key="4">
    <source>
        <dbReference type="Google" id="ProtNLM"/>
    </source>
</evidence>
<protein>
    <recommendedName>
        <fullName evidence="4">Methyltransferase domain-containing protein</fullName>
    </recommendedName>
</protein>
<dbReference type="SUPFAM" id="SSF53335">
    <property type="entry name" value="S-adenosyl-L-methionine-dependent methyltransferases"/>
    <property type="match status" value="1"/>
</dbReference>
<dbReference type="EMBL" id="DAKRPA010000322">
    <property type="protein sequence ID" value="DAZ93366.1"/>
    <property type="molecule type" value="Genomic_DNA"/>
</dbReference>
<dbReference type="AlphaFoldDB" id="A0AAV2YII6"/>
<organism evidence="2 3">
    <name type="scientific">Lagenidium giganteum</name>
    <dbReference type="NCBI Taxonomy" id="4803"/>
    <lineage>
        <taxon>Eukaryota</taxon>
        <taxon>Sar</taxon>
        <taxon>Stramenopiles</taxon>
        <taxon>Oomycota</taxon>
        <taxon>Peronosporomycetes</taxon>
        <taxon>Pythiales</taxon>
        <taxon>Pythiaceae</taxon>
    </lineage>
</organism>
<keyword evidence="1" id="KW-0472">Membrane</keyword>
<proteinExistence type="predicted"/>
<accession>A0AAV2YII6</accession>